<protein>
    <submittedName>
        <fullName evidence="1">Uncharacterized protein</fullName>
    </submittedName>
</protein>
<evidence type="ECO:0000313" key="1">
    <source>
        <dbReference type="EMBL" id="TNN59068.1"/>
    </source>
</evidence>
<keyword evidence="2" id="KW-1185">Reference proteome</keyword>
<dbReference type="EMBL" id="SRLO01000364">
    <property type="protein sequence ID" value="TNN59068.1"/>
    <property type="molecule type" value="Genomic_DNA"/>
</dbReference>
<name>A0A4Z2GZN2_9TELE</name>
<gene>
    <name evidence="1" type="ORF">EYF80_030702</name>
</gene>
<reference evidence="1 2" key="1">
    <citation type="submission" date="2019-03" db="EMBL/GenBank/DDBJ databases">
        <title>First draft genome of Liparis tanakae, snailfish: a comprehensive survey of snailfish specific genes.</title>
        <authorList>
            <person name="Kim W."/>
            <person name="Song I."/>
            <person name="Jeong J.-H."/>
            <person name="Kim D."/>
            <person name="Kim S."/>
            <person name="Ryu S."/>
            <person name="Song J.Y."/>
            <person name="Lee S.K."/>
        </authorList>
    </citation>
    <scope>NUCLEOTIDE SEQUENCE [LARGE SCALE GENOMIC DNA]</scope>
    <source>
        <tissue evidence="1">Muscle</tissue>
    </source>
</reference>
<accession>A0A4Z2GZN2</accession>
<comment type="caution">
    <text evidence="1">The sequence shown here is derived from an EMBL/GenBank/DDBJ whole genome shotgun (WGS) entry which is preliminary data.</text>
</comment>
<evidence type="ECO:0000313" key="2">
    <source>
        <dbReference type="Proteomes" id="UP000314294"/>
    </source>
</evidence>
<proteinExistence type="predicted"/>
<dbReference type="AlphaFoldDB" id="A0A4Z2GZN2"/>
<organism evidence="1 2">
    <name type="scientific">Liparis tanakae</name>
    <name type="common">Tanaka's snailfish</name>
    <dbReference type="NCBI Taxonomy" id="230148"/>
    <lineage>
        <taxon>Eukaryota</taxon>
        <taxon>Metazoa</taxon>
        <taxon>Chordata</taxon>
        <taxon>Craniata</taxon>
        <taxon>Vertebrata</taxon>
        <taxon>Euteleostomi</taxon>
        <taxon>Actinopterygii</taxon>
        <taxon>Neopterygii</taxon>
        <taxon>Teleostei</taxon>
        <taxon>Neoteleostei</taxon>
        <taxon>Acanthomorphata</taxon>
        <taxon>Eupercaria</taxon>
        <taxon>Perciformes</taxon>
        <taxon>Cottioidei</taxon>
        <taxon>Cottales</taxon>
        <taxon>Liparidae</taxon>
        <taxon>Liparis</taxon>
    </lineage>
</organism>
<sequence length="87" mass="10295">MDVFPTPRSPITSTLYRCSFRRLCMPLRKDTRRWGRSRRLDGDENLMKTLQSHRGTHLKQLRRLRIDEIIAGQSHRGKNDQESIICS</sequence>
<dbReference type="Proteomes" id="UP000314294">
    <property type="component" value="Unassembled WGS sequence"/>
</dbReference>